<evidence type="ECO:0000313" key="1">
    <source>
        <dbReference type="EMBL" id="KAI4299077.1"/>
    </source>
</evidence>
<gene>
    <name evidence="1" type="ORF">L6164_032569</name>
</gene>
<keyword evidence="2" id="KW-1185">Reference proteome</keyword>
<comment type="caution">
    <text evidence="1">The sequence shown here is derived from an EMBL/GenBank/DDBJ whole genome shotgun (WGS) entry which is preliminary data.</text>
</comment>
<proteinExistence type="predicted"/>
<reference evidence="1 2" key="1">
    <citation type="journal article" date="2022" name="DNA Res.">
        <title>Chromosomal-level genome assembly of the orchid tree Bauhinia variegata (Leguminosae; Cercidoideae) supports the allotetraploid origin hypothesis of Bauhinia.</title>
        <authorList>
            <person name="Zhong Y."/>
            <person name="Chen Y."/>
            <person name="Zheng D."/>
            <person name="Pang J."/>
            <person name="Liu Y."/>
            <person name="Luo S."/>
            <person name="Meng S."/>
            <person name="Qian L."/>
            <person name="Wei D."/>
            <person name="Dai S."/>
            <person name="Zhou R."/>
        </authorList>
    </citation>
    <scope>NUCLEOTIDE SEQUENCE [LARGE SCALE GENOMIC DNA]</scope>
    <source>
        <strain evidence="1">BV-YZ2020</strain>
    </source>
</reference>
<accession>A0ACB9KP24</accession>
<organism evidence="1 2">
    <name type="scientific">Bauhinia variegata</name>
    <name type="common">Purple orchid tree</name>
    <name type="synonym">Phanera variegata</name>
    <dbReference type="NCBI Taxonomy" id="167791"/>
    <lineage>
        <taxon>Eukaryota</taxon>
        <taxon>Viridiplantae</taxon>
        <taxon>Streptophyta</taxon>
        <taxon>Embryophyta</taxon>
        <taxon>Tracheophyta</taxon>
        <taxon>Spermatophyta</taxon>
        <taxon>Magnoliopsida</taxon>
        <taxon>eudicotyledons</taxon>
        <taxon>Gunneridae</taxon>
        <taxon>Pentapetalae</taxon>
        <taxon>rosids</taxon>
        <taxon>fabids</taxon>
        <taxon>Fabales</taxon>
        <taxon>Fabaceae</taxon>
        <taxon>Cercidoideae</taxon>
        <taxon>Cercideae</taxon>
        <taxon>Bauhiniinae</taxon>
        <taxon>Bauhinia</taxon>
    </lineage>
</organism>
<name>A0ACB9KP24_BAUVA</name>
<protein>
    <submittedName>
        <fullName evidence="1">Uncharacterized protein</fullName>
    </submittedName>
</protein>
<evidence type="ECO:0000313" key="2">
    <source>
        <dbReference type="Proteomes" id="UP000828941"/>
    </source>
</evidence>
<dbReference type="EMBL" id="CM039438">
    <property type="protein sequence ID" value="KAI4299077.1"/>
    <property type="molecule type" value="Genomic_DNA"/>
</dbReference>
<sequence length="411" mass="45101">MCYTDHQKTPIRAYFLILSLLGSIDGQDGLVHLYDLQTGQWASAFQAGLDTVNGFSFHPFLPLAVSSSGHSRFLKPGDEDDEDLRFSGDGSFNNQSEHGSASQEGGITQVLFSRDGNYLNTGGWKLIATSNLRFFLAGLVHLYDLQTGQWASAFQAALDTVNGFSFHPILPLAVSSSGHRIFLMLDEDDEDLRLSGISFVTVMKTVRQYGGDDSFNNQSDQGSTSLECGITQVLFSRDGNYLYAGGRKVIRIIIQRILFDIEPSGQYLGTGGQDGLVHLYDLQTGQWASAFQAGLDTVNGFSFHPFLPLAVSSSGHRRFLKPDDEDDEDLRFSDDGSFNNQSEHGSASQEGGITQVLFSRDGNYLYTGGLKLIATSNLRLFLAGLVHLYDLQTGQWASAFQAALVTKIFYP</sequence>
<dbReference type="Proteomes" id="UP000828941">
    <property type="component" value="Chromosome 13"/>
</dbReference>